<organism evidence="13 14">
    <name type="scientific">Pontibacter ummariensis</name>
    <dbReference type="NCBI Taxonomy" id="1610492"/>
    <lineage>
        <taxon>Bacteria</taxon>
        <taxon>Pseudomonadati</taxon>
        <taxon>Bacteroidota</taxon>
        <taxon>Cytophagia</taxon>
        <taxon>Cytophagales</taxon>
        <taxon>Hymenobacteraceae</taxon>
        <taxon>Pontibacter</taxon>
    </lineage>
</organism>
<evidence type="ECO:0000259" key="11">
    <source>
        <dbReference type="Pfam" id="PF00593"/>
    </source>
</evidence>
<dbReference type="SUPFAM" id="SSF56935">
    <property type="entry name" value="Porins"/>
    <property type="match status" value="1"/>
</dbReference>
<keyword evidence="2 8" id="KW-0813">Transport</keyword>
<evidence type="ECO:0000313" key="14">
    <source>
        <dbReference type="Proteomes" id="UP000198432"/>
    </source>
</evidence>
<evidence type="ECO:0000256" key="6">
    <source>
        <dbReference type="ARBA" id="ARBA00023136"/>
    </source>
</evidence>
<comment type="subcellular location">
    <subcellularLocation>
        <location evidence="1 8">Cell outer membrane</location>
        <topology evidence="1 8">Multi-pass membrane protein</topology>
    </subcellularLocation>
</comment>
<feature type="chain" id="PRO_5012399064" evidence="10">
    <location>
        <begin position="22"/>
        <end position="1074"/>
    </location>
</feature>
<dbReference type="Proteomes" id="UP000198432">
    <property type="component" value="Unassembled WGS sequence"/>
</dbReference>
<name>A0A239IWQ2_9BACT</name>
<dbReference type="InterPro" id="IPR008969">
    <property type="entry name" value="CarboxyPept-like_regulatory"/>
</dbReference>
<keyword evidence="5 9" id="KW-0798">TonB box</keyword>
<dbReference type="Gene3D" id="2.60.40.1120">
    <property type="entry name" value="Carboxypeptidase-like, regulatory domain"/>
    <property type="match status" value="1"/>
</dbReference>
<dbReference type="InterPro" id="IPR039426">
    <property type="entry name" value="TonB-dep_rcpt-like"/>
</dbReference>
<feature type="signal peptide" evidence="10">
    <location>
        <begin position="1"/>
        <end position="21"/>
    </location>
</feature>
<dbReference type="InterPro" id="IPR000531">
    <property type="entry name" value="Beta-barrel_TonB"/>
</dbReference>
<dbReference type="SUPFAM" id="SSF49464">
    <property type="entry name" value="Carboxypeptidase regulatory domain-like"/>
    <property type="match status" value="1"/>
</dbReference>
<dbReference type="InterPro" id="IPR037066">
    <property type="entry name" value="Plug_dom_sf"/>
</dbReference>
<keyword evidence="3 8" id="KW-1134">Transmembrane beta strand</keyword>
<accession>A0A239IWQ2</accession>
<evidence type="ECO:0000256" key="4">
    <source>
        <dbReference type="ARBA" id="ARBA00022692"/>
    </source>
</evidence>
<evidence type="ECO:0000256" key="10">
    <source>
        <dbReference type="SAM" id="SignalP"/>
    </source>
</evidence>
<dbReference type="InterPro" id="IPR023997">
    <property type="entry name" value="TonB-dep_OMP_SusC/RagA_CS"/>
</dbReference>
<dbReference type="OrthoDB" id="9768177at2"/>
<dbReference type="InterPro" id="IPR012910">
    <property type="entry name" value="Plug_dom"/>
</dbReference>
<evidence type="ECO:0000256" key="1">
    <source>
        <dbReference type="ARBA" id="ARBA00004571"/>
    </source>
</evidence>
<evidence type="ECO:0000256" key="5">
    <source>
        <dbReference type="ARBA" id="ARBA00023077"/>
    </source>
</evidence>
<protein>
    <submittedName>
        <fullName evidence="13">TonB-linked outer membrane protein, SusC/RagA family</fullName>
    </submittedName>
</protein>
<gene>
    <name evidence="13" type="ORF">SAMN06296052_11948</name>
</gene>
<reference evidence="14" key="1">
    <citation type="submission" date="2017-06" db="EMBL/GenBank/DDBJ databases">
        <authorList>
            <person name="Varghese N."/>
            <person name="Submissions S."/>
        </authorList>
    </citation>
    <scope>NUCLEOTIDE SEQUENCE [LARGE SCALE GENOMIC DNA]</scope>
    <source>
        <strain evidence="14">NKM1</strain>
    </source>
</reference>
<dbReference type="RefSeq" id="WP_089320669.1">
    <property type="nucleotide sequence ID" value="NZ_FZOQ01000019.1"/>
</dbReference>
<keyword evidence="4 8" id="KW-0812">Transmembrane</keyword>
<keyword evidence="7 8" id="KW-0998">Cell outer membrane</keyword>
<keyword evidence="14" id="KW-1185">Reference proteome</keyword>
<evidence type="ECO:0000313" key="13">
    <source>
        <dbReference type="EMBL" id="SNS97965.1"/>
    </source>
</evidence>
<evidence type="ECO:0000256" key="9">
    <source>
        <dbReference type="RuleBase" id="RU003357"/>
    </source>
</evidence>
<dbReference type="InterPro" id="IPR023996">
    <property type="entry name" value="TonB-dep_OMP_SusC/RagA"/>
</dbReference>
<dbReference type="Pfam" id="PF00593">
    <property type="entry name" value="TonB_dep_Rec_b-barrel"/>
    <property type="match status" value="1"/>
</dbReference>
<evidence type="ECO:0000256" key="3">
    <source>
        <dbReference type="ARBA" id="ARBA00022452"/>
    </source>
</evidence>
<keyword evidence="10" id="KW-0732">Signal</keyword>
<dbReference type="Gene3D" id="2.170.130.10">
    <property type="entry name" value="TonB-dependent receptor, plug domain"/>
    <property type="match status" value="1"/>
</dbReference>
<keyword evidence="6 8" id="KW-0472">Membrane</keyword>
<dbReference type="GO" id="GO:0009279">
    <property type="term" value="C:cell outer membrane"/>
    <property type="evidence" value="ECO:0007669"/>
    <property type="project" value="UniProtKB-SubCell"/>
</dbReference>
<feature type="domain" description="TonB-dependent receptor-like beta-barrel" evidence="11">
    <location>
        <begin position="438"/>
        <end position="866"/>
    </location>
</feature>
<evidence type="ECO:0000256" key="7">
    <source>
        <dbReference type="ARBA" id="ARBA00023237"/>
    </source>
</evidence>
<evidence type="ECO:0000256" key="2">
    <source>
        <dbReference type="ARBA" id="ARBA00022448"/>
    </source>
</evidence>
<dbReference type="InterPro" id="IPR036942">
    <property type="entry name" value="Beta-barrel_TonB_sf"/>
</dbReference>
<dbReference type="PROSITE" id="PS52016">
    <property type="entry name" value="TONB_DEPENDENT_REC_3"/>
    <property type="match status" value="1"/>
</dbReference>
<proteinExistence type="inferred from homology"/>
<comment type="similarity">
    <text evidence="8 9">Belongs to the TonB-dependent receptor family.</text>
</comment>
<evidence type="ECO:0000259" key="12">
    <source>
        <dbReference type="Pfam" id="PF07715"/>
    </source>
</evidence>
<dbReference type="Pfam" id="PF13715">
    <property type="entry name" value="CarbopepD_reg_2"/>
    <property type="match status" value="1"/>
</dbReference>
<dbReference type="Pfam" id="PF07715">
    <property type="entry name" value="Plug"/>
    <property type="match status" value="1"/>
</dbReference>
<sequence>MRKTILLNLVLFLALISQAWAQNRAVSGRVTEAETGQPLPGVSVVVKGTTIGTATDGDGSYTINIPATGATLQFRFIGYASVEKVVGEASTVDVALGSDTKQLQEVIVTALGVEREEKSLGYAASTVQAAEITKARASSPMNALQGKVAGVNISTASGAPGASTKVILRGYSSIGGNNNPLYVVDGVPIDNGAGNFQAGKEGSVDRTQDFGNRANDINPDDIASISILKGASATSLYGSRAANGVILITTKKGKVGEKLSVDFTTSATVSAPAFLPQLQNTFGQGWSGEFLTNENGSWGPKLHGKEHLWGNVVDNSQQLKLFKAQESNLRDFYETGTSFLNTLAISGGTEKSSYYLSYGNATEDGIVPTDADSYKRNTLSFRGSTQGKRLSASSSINFARKDASVVTTGQGDGGGATLFQELIQIPRDISIVDFKDIHNKFNNLDNFFTGYAQNPYYVLSANGNDYEENRIYGNVSINYKLRDWLTATARGGGDISNGQLKDWIAAYTLAEDSPVLAGGGTNSPGRVNERTRFARELNADFILSSNNDLTEDLHLNGILGYNVNERYSKENFAYITNLSIPGYYNLSNSSDPATVSTTESLRRLYGAYAQAEFSYRDYLFLSLNARNDWSSTLPKNNNSFFYPGVNTSFVFSEVFPEFLPSVLSYGKLRAAWGQTGNDAEPYSISSVLIPGDIGLGFGNILFPIDGRNAYELDNKIGNGLLQPEITSEYEVGASLSFLRNRINVDVAYYNRTTTDQILEVPIAASSGYTTQVMNIGKVENKGLELLLSATPLQTNDFRWDVRYTFSNNRNKVLKLRDGLEQVLLSDNYDTDFVAIEGQPLGVFKGPGYLKDAEGHIIVNESTGFPLQTTQKEILGNAQAKYLMGLYNTFDYKGVNLSVGLDYRQGGLFYSYTQRLTQFVGNTTNTLYNDRQPFIVPNSVVGVDADGDGKIDQDENGNLITRENTTAIDMENVANYWNDSYNPPVEREHLRDRSFVKLREVVLGYSLPSALIAKTPFSSVNISLVGRNLLMWTPENNNIIDPESTTFGNDLTSEVGEFASGPTTRSFGVSLKVGF</sequence>
<dbReference type="AlphaFoldDB" id="A0A239IWQ2"/>
<feature type="domain" description="TonB-dependent receptor plug" evidence="12">
    <location>
        <begin position="119"/>
        <end position="245"/>
    </location>
</feature>
<evidence type="ECO:0000256" key="8">
    <source>
        <dbReference type="PROSITE-ProRule" id="PRU01360"/>
    </source>
</evidence>
<dbReference type="EMBL" id="FZOQ01000019">
    <property type="protein sequence ID" value="SNS97965.1"/>
    <property type="molecule type" value="Genomic_DNA"/>
</dbReference>
<dbReference type="NCBIfam" id="TIGR04056">
    <property type="entry name" value="OMP_RagA_SusC"/>
    <property type="match status" value="1"/>
</dbReference>
<dbReference type="Gene3D" id="2.40.170.20">
    <property type="entry name" value="TonB-dependent receptor, beta-barrel domain"/>
    <property type="match status" value="1"/>
</dbReference>
<dbReference type="NCBIfam" id="TIGR04057">
    <property type="entry name" value="SusC_RagA_signa"/>
    <property type="match status" value="1"/>
</dbReference>